<dbReference type="OrthoDB" id="1726838at2759"/>
<reference evidence="1" key="1">
    <citation type="submission" date="2020-05" db="EMBL/GenBank/DDBJ databases">
        <title>WGS assembly of Corymbia citriodora subspecies variegata.</title>
        <authorList>
            <person name="Barry K."/>
            <person name="Hundley H."/>
            <person name="Shu S."/>
            <person name="Jenkins J."/>
            <person name="Grimwood J."/>
            <person name="Baten A."/>
        </authorList>
    </citation>
    <scope>NUCLEOTIDE SEQUENCE</scope>
    <source>
        <strain evidence="1">CV2-018</strain>
    </source>
</reference>
<dbReference type="InterPro" id="IPR016193">
    <property type="entry name" value="Cytidine_deaminase-like"/>
</dbReference>
<dbReference type="Proteomes" id="UP000806378">
    <property type="component" value="Unassembled WGS sequence"/>
</dbReference>
<evidence type="ECO:0000313" key="2">
    <source>
        <dbReference type="Proteomes" id="UP000806378"/>
    </source>
</evidence>
<protein>
    <submittedName>
        <fullName evidence="1">Uncharacterized protein</fullName>
    </submittedName>
</protein>
<comment type="caution">
    <text evidence="1">The sequence shown here is derived from an EMBL/GenBank/DDBJ whole genome shotgun (WGS) entry which is preliminary data.</text>
</comment>
<dbReference type="AlphaFoldDB" id="A0A8T0CTZ1"/>
<name>A0A8T0CTZ1_CORYI</name>
<accession>A0A8T0CTZ1</accession>
<keyword evidence="2" id="KW-1185">Reference proteome</keyword>
<dbReference type="SUPFAM" id="SSF53927">
    <property type="entry name" value="Cytidine deaminase-like"/>
    <property type="match status" value="1"/>
</dbReference>
<organism evidence="1 2">
    <name type="scientific">Corymbia citriodora subsp. variegata</name>
    <dbReference type="NCBI Taxonomy" id="360336"/>
    <lineage>
        <taxon>Eukaryota</taxon>
        <taxon>Viridiplantae</taxon>
        <taxon>Streptophyta</taxon>
        <taxon>Embryophyta</taxon>
        <taxon>Tracheophyta</taxon>
        <taxon>Spermatophyta</taxon>
        <taxon>Magnoliopsida</taxon>
        <taxon>eudicotyledons</taxon>
        <taxon>Gunneridae</taxon>
        <taxon>Pentapetalae</taxon>
        <taxon>rosids</taxon>
        <taxon>malvids</taxon>
        <taxon>Myrtales</taxon>
        <taxon>Myrtaceae</taxon>
        <taxon>Myrtoideae</taxon>
        <taxon>Eucalypteae</taxon>
        <taxon>Corymbia</taxon>
    </lineage>
</organism>
<sequence>MDQLSKKTYLLFLYKAKLALDSLEVPVRKNPTNETRNATRHAEMKALAVLLEQWERTGLLAAEVAEKFSVCSLYVTCELCITKINGAMGILDKRVSSVVDV</sequence>
<dbReference type="EMBL" id="MU089703">
    <property type="protein sequence ID" value="KAF7849786.1"/>
    <property type="molecule type" value="Genomic_DNA"/>
</dbReference>
<dbReference type="GO" id="GO:0003824">
    <property type="term" value="F:catalytic activity"/>
    <property type="evidence" value="ECO:0007669"/>
    <property type="project" value="InterPro"/>
</dbReference>
<evidence type="ECO:0000313" key="1">
    <source>
        <dbReference type="EMBL" id="KAF7849786.1"/>
    </source>
</evidence>
<gene>
    <name evidence="1" type="ORF">BT93_L0288</name>
</gene>
<dbReference type="Gene3D" id="3.40.140.10">
    <property type="entry name" value="Cytidine Deaminase, domain 2"/>
    <property type="match status" value="1"/>
</dbReference>
<proteinExistence type="predicted"/>
<dbReference type="Gramene" id="rna-gnl|WGS:JABURB|Cocit.L0288.1">
    <property type="protein sequence ID" value="cds-KAF7849786.1"/>
    <property type="gene ID" value="gene-BT93_L0288"/>
</dbReference>